<evidence type="ECO:0000313" key="1">
    <source>
        <dbReference type="EMBL" id="KAI8043206.1"/>
    </source>
</evidence>
<keyword evidence="2" id="KW-1185">Reference proteome</keyword>
<proteinExistence type="predicted"/>
<sequence>MDGYGWVVIHALNPAMRRQLAISSHFDPDLLSGFLGVAANFNYNPSSDVKDAGSN</sequence>
<evidence type="ECO:0000313" key="2">
    <source>
        <dbReference type="Proteomes" id="UP001059596"/>
    </source>
</evidence>
<dbReference type="Proteomes" id="UP001059596">
    <property type="component" value="Unassembled WGS sequence"/>
</dbReference>
<dbReference type="AlphaFoldDB" id="A0A9Q0BT51"/>
<gene>
    <name evidence="1" type="ORF">M5D96_004533</name>
</gene>
<comment type="caution">
    <text evidence="1">The sequence shown here is derived from an EMBL/GenBank/DDBJ whole genome shotgun (WGS) entry which is preliminary data.</text>
</comment>
<accession>A0A9Q0BT51</accession>
<protein>
    <submittedName>
        <fullName evidence="1">Uncharacterized protein</fullName>
    </submittedName>
</protein>
<reference evidence="1" key="1">
    <citation type="journal article" date="2023" name="Genome Biol. Evol.">
        <title>Long-read-based Genome Assembly of Drosophila gunungcola Reveals Fewer Chemosensory Genes in Flower-breeding Species.</title>
        <authorList>
            <person name="Negi A."/>
            <person name="Liao B.Y."/>
            <person name="Yeh S.D."/>
        </authorList>
    </citation>
    <scope>NUCLEOTIDE SEQUENCE</scope>
    <source>
        <strain evidence="1">Sukarami</strain>
    </source>
</reference>
<organism evidence="1 2">
    <name type="scientific">Drosophila gunungcola</name>
    <name type="common">fruit fly</name>
    <dbReference type="NCBI Taxonomy" id="103775"/>
    <lineage>
        <taxon>Eukaryota</taxon>
        <taxon>Metazoa</taxon>
        <taxon>Ecdysozoa</taxon>
        <taxon>Arthropoda</taxon>
        <taxon>Hexapoda</taxon>
        <taxon>Insecta</taxon>
        <taxon>Pterygota</taxon>
        <taxon>Neoptera</taxon>
        <taxon>Endopterygota</taxon>
        <taxon>Diptera</taxon>
        <taxon>Brachycera</taxon>
        <taxon>Muscomorpha</taxon>
        <taxon>Ephydroidea</taxon>
        <taxon>Drosophilidae</taxon>
        <taxon>Drosophila</taxon>
        <taxon>Sophophora</taxon>
    </lineage>
</organism>
<name>A0A9Q0BT51_9MUSC</name>
<dbReference type="EMBL" id="JAMKOV010000002">
    <property type="protein sequence ID" value="KAI8043206.1"/>
    <property type="molecule type" value="Genomic_DNA"/>
</dbReference>